<sequence>MVTVCLEAENQQRNQPRLHTLHVQPKTEQSILVIVVFGGINQQRNQIVDAVVIASILGAALVVPILQVIVIWGDERFVTLGPVCRTICFSGFILVEDS</sequence>
<dbReference type="AlphaFoldDB" id="A0A103XJW3"/>
<evidence type="ECO:0000256" key="6">
    <source>
        <dbReference type="ARBA" id="ARBA00022692"/>
    </source>
</evidence>
<comment type="pathway">
    <text evidence="2">Glycan metabolism.</text>
</comment>
<keyword evidence="7" id="KW-0735">Signal-anchor</keyword>
<dbReference type="InterPro" id="IPR019378">
    <property type="entry name" value="GDP-Fuc_O-FucTrfase"/>
</dbReference>
<keyword evidence="9 14" id="KW-0472">Membrane</keyword>
<evidence type="ECO:0000256" key="12">
    <source>
        <dbReference type="ARBA" id="ARBA00023277"/>
    </source>
</evidence>
<dbReference type="GO" id="GO:0006004">
    <property type="term" value="P:fucose metabolic process"/>
    <property type="evidence" value="ECO:0007669"/>
    <property type="project" value="UniProtKB-KW"/>
</dbReference>
<evidence type="ECO:0000256" key="8">
    <source>
        <dbReference type="ARBA" id="ARBA00022989"/>
    </source>
</evidence>
<evidence type="ECO:0000256" key="9">
    <source>
        <dbReference type="ARBA" id="ARBA00023136"/>
    </source>
</evidence>
<evidence type="ECO:0000256" key="10">
    <source>
        <dbReference type="ARBA" id="ARBA00023180"/>
    </source>
</evidence>
<name>A0A103XJW3_CYNCS</name>
<dbReference type="Proteomes" id="UP000243975">
    <property type="component" value="Unassembled WGS sequence"/>
</dbReference>
<dbReference type="Gramene" id="KVH92070">
    <property type="protein sequence ID" value="KVH92070"/>
    <property type="gene ID" value="Ccrd_005901"/>
</dbReference>
<keyword evidence="16" id="KW-1185">Reference proteome</keyword>
<comment type="similarity">
    <text evidence="3">Belongs to the glycosyltransferase GT106 family.</text>
</comment>
<evidence type="ECO:0000313" key="16">
    <source>
        <dbReference type="Proteomes" id="UP000243975"/>
    </source>
</evidence>
<keyword evidence="10" id="KW-0325">Glycoprotein</keyword>
<reference evidence="15 16" key="1">
    <citation type="journal article" date="2016" name="Sci. Rep.">
        <title>The genome sequence of the outbreeding globe artichoke constructed de novo incorporating a phase-aware low-pass sequencing strategy of F1 progeny.</title>
        <authorList>
            <person name="Scaglione D."/>
            <person name="Reyes-Chin-Wo S."/>
            <person name="Acquadro A."/>
            <person name="Froenicke L."/>
            <person name="Portis E."/>
            <person name="Beitel C."/>
            <person name="Tirone M."/>
            <person name="Mauro R."/>
            <person name="Lo Monaco A."/>
            <person name="Mauromicale G."/>
            <person name="Faccioli P."/>
            <person name="Cattivelli L."/>
            <person name="Rieseberg L."/>
            <person name="Michelmore R."/>
            <person name="Lanteri S."/>
        </authorList>
    </citation>
    <scope>NUCLEOTIDE SEQUENCE [LARGE SCALE GENOMIC DNA]</scope>
    <source>
        <strain evidence="15">2C</strain>
    </source>
</reference>
<keyword evidence="8 14" id="KW-1133">Transmembrane helix</keyword>
<dbReference type="GO" id="GO:0016757">
    <property type="term" value="F:glycosyltransferase activity"/>
    <property type="evidence" value="ECO:0007669"/>
    <property type="project" value="UniProtKB-KW"/>
</dbReference>
<dbReference type="STRING" id="59895.A0A103XJW3"/>
<dbReference type="PANTHER" id="PTHR31741:SF66">
    <property type="entry name" value="O-FUCOSYLTRANSFERASE 20"/>
    <property type="match status" value="1"/>
</dbReference>
<dbReference type="PANTHER" id="PTHR31741">
    <property type="entry name" value="OS02G0726500 PROTEIN-RELATED"/>
    <property type="match status" value="1"/>
</dbReference>
<keyword evidence="11" id="KW-0294">Fucose metabolism</keyword>
<comment type="caution">
    <text evidence="15">The sequence shown here is derived from an EMBL/GenBank/DDBJ whole genome shotgun (WGS) entry which is preliminary data.</text>
</comment>
<comment type="subcellular location">
    <subcellularLocation>
        <location evidence="1">Membrane</location>
        <topology evidence="1">Single-pass type II membrane protein</topology>
    </subcellularLocation>
</comment>
<evidence type="ECO:0000256" key="4">
    <source>
        <dbReference type="ARBA" id="ARBA00022676"/>
    </source>
</evidence>
<evidence type="ECO:0000256" key="3">
    <source>
        <dbReference type="ARBA" id="ARBA00007737"/>
    </source>
</evidence>
<organism evidence="15 16">
    <name type="scientific">Cynara cardunculus var. scolymus</name>
    <name type="common">Globe artichoke</name>
    <name type="synonym">Cynara scolymus</name>
    <dbReference type="NCBI Taxonomy" id="59895"/>
    <lineage>
        <taxon>Eukaryota</taxon>
        <taxon>Viridiplantae</taxon>
        <taxon>Streptophyta</taxon>
        <taxon>Embryophyta</taxon>
        <taxon>Tracheophyta</taxon>
        <taxon>Spermatophyta</taxon>
        <taxon>Magnoliopsida</taxon>
        <taxon>eudicotyledons</taxon>
        <taxon>Gunneridae</taxon>
        <taxon>Pentapetalae</taxon>
        <taxon>asterids</taxon>
        <taxon>campanulids</taxon>
        <taxon>Asterales</taxon>
        <taxon>Asteraceae</taxon>
        <taxon>Carduoideae</taxon>
        <taxon>Cardueae</taxon>
        <taxon>Carduinae</taxon>
        <taxon>Cynara</taxon>
    </lineage>
</organism>
<keyword evidence="12" id="KW-0119">Carbohydrate metabolism</keyword>
<evidence type="ECO:0000256" key="11">
    <source>
        <dbReference type="ARBA" id="ARBA00023253"/>
    </source>
</evidence>
<evidence type="ECO:0000313" key="15">
    <source>
        <dbReference type="EMBL" id="KVH92070.1"/>
    </source>
</evidence>
<proteinExistence type="inferred from homology"/>
<dbReference type="GO" id="GO:0005737">
    <property type="term" value="C:cytoplasm"/>
    <property type="evidence" value="ECO:0007669"/>
    <property type="project" value="TreeGrafter"/>
</dbReference>
<evidence type="ECO:0000256" key="13">
    <source>
        <dbReference type="ARBA" id="ARBA00030350"/>
    </source>
</evidence>
<keyword evidence="5" id="KW-0808">Transferase</keyword>
<feature type="transmembrane region" description="Helical" evidence="14">
    <location>
        <begin position="50"/>
        <end position="71"/>
    </location>
</feature>
<evidence type="ECO:0000256" key="5">
    <source>
        <dbReference type="ARBA" id="ARBA00022679"/>
    </source>
</evidence>
<evidence type="ECO:0000256" key="1">
    <source>
        <dbReference type="ARBA" id="ARBA00004606"/>
    </source>
</evidence>
<keyword evidence="4" id="KW-0328">Glycosyltransferase</keyword>
<keyword evidence="6 14" id="KW-0812">Transmembrane</keyword>
<dbReference type="Pfam" id="PF10250">
    <property type="entry name" value="O-FucT"/>
    <property type="match status" value="1"/>
</dbReference>
<dbReference type="GO" id="GO:0016020">
    <property type="term" value="C:membrane"/>
    <property type="evidence" value="ECO:0007669"/>
    <property type="project" value="UniProtKB-SubCell"/>
</dbReference>
<evidence type="ECO:0000256" key="2">
    <source>
        <dbReference type="ARBA" id="ARBA00004881"/>
    </source>
</evidence>
<protein>
    <recommendedName>
        <fullName evidence="13">O-fucosyltransferase family protein</fullName>
    </recommendedName>
</protein>
<evidence type="ECO:0000256" key="7">
    <source>
        <dbReference type="ARBA" id="ARBA00022968"/>
    </source>
</evidence>
<gene>
    <name evidence="15" type="ORF">Ccrd_005901</name>
</gene>
<dbReference type="EMBL" id="LEKV01004862">
    <property type="protein sequence ID" value="KVH92070.1"/>
    <property type="molecule type" value="Genomic_DNA"/>
</dbReference>
<evidence type="ECO:0000256" key="14">
    <source>
        <dbReference type="SAM" id="Phobius"/>
    </source>
</evidence>
<accession>A0A103XJW3</accession>